<dbReference type="EMBL" id="BGZK01001113">
    <property type="protein sequence ID" value="GBP71566.1"/>
    <property type="molecule type" value="Genomic_DNA"/>
</dbReference>
<proteinExistence type="predicted"/>
<reference evidence="2 3" key="1">
    <citation type="journal article" date="2019" name="Commun. Biol.">
        <title>The bagworm genome reveals a unique fibroin gene that provides high tensile strength.</title>
        <authorList>
            <person name="Kono N."/>
            <person name="Nakamura H."/>
            <person name="Ohtoshi R."/>
            <person name="Tomita M."/>
            <person name="Numata K."/>
            <person name="Arakawa K."/>
        </authorList>
    </citation>
    <scope>NUCLEOTIDE SEQUENCE [LARGE SCALE GENOMIC DNA]</scope>
</reference>
<organism evidence="2 3">
    <name type="scientific">Eumeta variegata</name>
    <name type="common">Bagworm moth</name>
    <name type="synonym">Eumeta japonica</name>
    <dbReference type="NCBI Taxonomy" id="151549"/>
    <lineage>
        <taxon>Eukaryota</taxon>
        <taxon>Metazoa</taxon>
        <taxon>Ecdysozoa</taxon>
        <taxon>Arthropoda</taxon>
        <taxon>Hexapoda</taxon>
        <taxon>Insecta</taxon>
        <taxon>Pterygota</taxon>
        <taxon>Neoptera</taxon>
        <taxon>Endopterygota</taxon>
        <taxon>Lepidoptera</taxon>
        <taxon>Glossata</taxon>
        <taxon>Ditrysia</taxon>
        <taxon>Tineoidea</taxon>
        <taxon>Psychidae</taxon>
        <taxon>Oiketicinae</taxon>
        <taxon>Eumeta</taxon>
    </lineage>
</organism>
<name>A0A4C1Y6P6_EUMVA</name>
<accession>A0A4C1Y6P6</accession>
<evidence type="ECO:0000313" key="2">
    <source>
        <dbReference type="EMBL" id="GBP71566.1"/>
    </source>
</evidence>
<dbReference type="Proteomes" id="UP000299102">
    <property type="component" value="Unassembled WGS sequence"/>
</dbReference>
<keyword evidence="3" id="KW-1185">Reference proteome</keyword>
<evidence type="ECO:0000313" key="3">
    <source>
        <dbReference type="Proteomes" id="UP000299102"/>
    </source>
</evidence>
<protein>
    <submittedName>
        <fullName evidence="2">Uncharacterized protein</fullName>
    </submittedName>
</protein>
<feature type="region of interest" description="Disordered" evidence="1">
    <location>
        <begin position="1"/>
        <end position="49"/>
    </location>
</feature>
<sequence length="108" mass="11861">MHNTNHDKSAKEQLDERTCRNCPRKVGTADVSARPDRAPRSPRRRRAAPHIFGGMDKLVFAEFNFPEPRDAGKTSGGVALRQSARRSAIPSGGRGVHVRNFIIATSLA</sequence>
<comment type="caution">
    <text evidence="2">The sequence shown here is derived from an EMBL/GenBank/DDBJ whole genome shotgun (WGS) entry which is preliminary data.</text>
</comment>
<dbReference type="AlphaFoldDB" id="A0A4C1Y6P6"/>
<feature type="compositionally biased region" description="Basic and acidic residues" evidence="1">
    <location>
        <begin position="1"/>
        <end position="19"/>
    </location>
</feature>
<evidence type="ECO:0000256" key="1">
    <source>
        <dbReference type="SAM" id="MobiDB-lite"/>
    </source>
</evidence>
<gene>
    <name evidence="2" type="ORF">EVAR_42031_1</name>
</gene>